<dbReference type="RefSeq" id="WP_135264883.1">
    <property type="nucleotide sequence ID" value="NZ_SMLM01000003.1"/>
</dbReference>
<evidence type="ECO:0000256" key="2">
    <source>
        <dbReference type="ARBA" id="ARBA00004429"/>
    </source>
</evidence>
<dbReference type="InterPro" id="IPR003661">
    <property type="entry name" value="HisK_dim/P_dom"/>
</dbReference>
<evidence type="ECO:0000259" key="12">
    <source>
        <dbReference type="PROSITE" id="PS50109"/>
    </source>
</evidence>
<dbReference type="SUPFAM" id="SSF47384">
    <property type="entry name" value="Homodimeric domain of signal transducing histidine kinase"/>
    <property type="match status" value="1"/>
</dbReference>
<evidence type="ECO:0000256" key="7">
    <source>
        <dbReference type="ARBA" id="ARBA00022777"/>
    </source>
</evidence>
<name>A0A4Z0BMM5_9BURK</name>
<evidence type="ECO:0000256" key="6">
    <source>
        <dbReference type="ARBA" id="ARBA00022692"/>
    </source>
</evidence>
<dbReference type="Gene3D" id="3.30.565.10">
    <property type="entry name" value="Histidine kinase-like ATPase, C-terminal domain"/>
    <property type="match status" value="1"/>
</dbReference>
<feature type="domain" description="Histidine kinase" evidence="12">
    <location>
        <begin position="382"/>
        <end position="597"/>
    </location>
</feature>
<organism evidence="14 15">
    <name type="scientific">Ramlibacter henchirensis</name>
    <dbReference type="NCBI Taxonomy" id="204072"/>
    <lineage>
        <taxon>Bacteria</taxon>
        <taxon>Pseudomonadati</taxon>
        <taxon>Pseudomonadota</taxon>
        <taxon>Betaproteobacteria</taxon>
        <taxon>Burkholderiales</taxon>
        <taxon>Comamonadaceae</taxon>
        <taxon>Ramlibacter</taxon>
    </lineage>
</organism>
<keyword evidence="7" id="KW-0418">Kinase</keyword>
<dbReference type="Pfam" id="PF03924">
    <property type="entry name" value="CHASE"/>
    <property type="match status" value="1"/>
</dbReference>
<evidence type="ECO:0000313" key="14">
    <source>
        <dbReference type="EMBL" id="TFZ00543.1"/>
    </source>
</evidence>
<dbReference type="FunFam" id="3.30.565.10:FF:000006">
    <property type="entry name" value="Sensor histidine kinase WalK"/>
    <property type="match status" value="1"/>
</dbReference>
<gene>
    <name evidence="14" type="ORF">EZ313_18980</name>
</gene>
<dbReference type="InterPro" id="IPR036890">
    <property type="entry name" value="HATPase_C_sf"/>
</dbReference>
<dbReference type="InterPro" id="IPR006189">
    <property type="entry name" value="CHASE_dom"/>
</dbReference>
<dbReference type="GO" id="GO:0000155">
    <property type="term" value="F:phosphorelay sensor kinase activity"/>
    <property type="evidence" value="ECO:0007669"/>
    <property type="project" value="InterPro"/>
</dbReference>
<dbReference type="Gene3D" id="1.10.287.130">
    <property type="match status" value="1"/>
</dbReference>
<dbReference type="InterPro" id="IPR003594">
    <property type="entry name" value="HATPase_dom"/>
</dbReference>
<dbReference type="OrthoDB" id="6114847at2"/>
<proteinExistence type="predicted"/>
<comment type="caution">
    <text evidence="14">The sequence shown here is derived from an EMBL/GenBank/DDBJ whole genome shotgun (WGS) entry which is preliminary data.</text>
</comment>
<evidence type="ECO:0000256" key="8">
    <source>
        <dbReference type="ARBA" id="ARBA00022989"/>
    </source>
</evidence>
<comment type="catalytic activity">
    <reaction evidence="1">
        <text>ATP + protein L-histidine = ADP + protein N-phospho-L-histidine.</text>
        <dbReference type="EC" id="2.7.13.3"/>
    </reaction>
</comment>
<dbReference type="PANTHER" id="PTHR43547:SF2">
    <property type="entry name" value="HYBRID SIGNAL TRANSDUCTION HISTIDINE KINASE C"/>
    <property type="match status" value="1"/>
</dbReference>
<dbReference type="SUPFAM" id="SSF55874">
    <property type="entry name" value="ATPase domain of HSP90 chaperone/DNA topoisomerase II/histidine kinase"/>
    <property type="match status" value="1"/>
</dbReference>
<evidence type="ECO:0000256" key="5">
    <source>
        <dbReference type="ARBA" id="ARBA00022679"/>
    </source>
</evidence>
<protein>
    <recommendedName>
        <fullName evidence="3">histidine kinase</fullName>
        <ecNumber evidence="3">2.7.13.3</ecNumber>
    </recommendedName>
</protein>
<keyword evidence="10 11" id="KW-0472">Membrane</keyword>
<evidence type="ECO:0000256" key="9">
    <source>
        <dbReference type="ARBA" id="ARBA00023012"/>
    </source>
</evidence>
<dbReference type="InterPro" id="IPR042240">
    <property type="entry name" value="CHASE_sf"/>
</dbReference>
<dbReference type="InterPro" id="IPR036097">
    <property type="entry name" value="HisK_dim/P_sf"/>
</dbReference>
<dbReference type="EC" id="2.7.13.3" evidence="3"/>
<dbReference type="GO" id="GO:0005886">
    <property type="term" value="C:plasma membrane"/>
    <property type="evidence" value="ECO:0007669"/>
    <property type="project" value="UniProtKB-SubCell"/>
</dbReference>
<dbReference type="SMART" id="SM00387">
    <property type="entry name" value="HATPase_c"/>
    <property type="match status" value="1"/>
</dbReference>
<dbReference type="PROSITE" id="PS50109">
    <property type="entry name" value="HIS_KIN"/>
    <property type="match status" value="1"/>
</dbReference>
<feature type="transmembrane region" description="Helical" evidence="11">
    <location>
        <begin position="305"/>
        <end position="326"/>
    </location>
</feature>
<evidence type="ECO:0000313" key="15">
    <source>
        <dbReference type="Proteomes" id="UP000298180"/>
    </source>
</evidence>
<dbReference type="PANTHER" id="PTHR43547">
    <property type="entry name" value="TWO-COMPONENT HISTIDINE KINASE"/>
    <property type="match status" value="1"/>
</dbReference>
<evidence type="ECO:0000259" key="13">
    <source>
        <dbReference type="PROSITE" id="PS50839"/>
    </source>
</evidence>
<feature type="domain" description="CHASE" evidence="13">
    <location>
        <begin position="72"/>
        <end position="290"/>
    </location>
</feature>
<dbReference type="Pfam" id="PF02518">
    <property type="entry name" value="HATPase_c"/>
    <property type="match status" value="1"/>
</dbReference>
<sequence>MPRPHRLWVAPLLVLLLALMVTAVLLFYVTRSIEQRDRAAFEADAVRTTDAIRERLDTTITLLHGTAGLFAAQGEVSREQFRDYVAQLRLRERYPGIQGIGFSARVGPGAPGEVVARARDDDDEQVRVWPMGAREEYHAIVFLEPMDERNQAAIGYDMFTEPTRREAMSRARDNGAAAASGKVILVQEIDESKQAGFLIYLPVYRDGSVPDTLEGRRRELQGFVYAPLRVGDLLTGVRGTGLQQIDFELYDGSEARPHALMQSTREKARSAAAHSSARQLDVAGRRWLLVMSSRPDFESLSHRRLVPWLVAVSLAASVLLAWITLVQARARRAAERASAQRRANELALHASEEQARQRAEQLEELYARQRESDQRKDEFLAVLAHELRNPLAPIRNSLEILQRGPDPGLAQRARDIAQRQLLHMVRLVDDLLDVSRISRGKIALKRERVRVAEVVDAAVETSRTLVEQRRHELLVSPVDGELHLDCDPTRVAQILTNLLNNAAHYTPEGGRIEVGAWADGPAVRMRVKDTGVGLTPEQLRQVFELFVQVDRNAKGGGLGIGLSLAARLAELHGGRIEAASEGLGRGAEFVLVLPRERAAAAGPRTGG</sequence>
<comment type="subcellular location">
    <subcellularLocation>
        <location evidence="2">Cell inner membrane</location>
        <topology evidence="2">Multi-pass membrane protein</topology>
    </subcellularLocation>
</comment>
<evidence type="ECO:0000256" key="3">
    <source>
        <dbReference type="ARBA" id="ARBA00012438"/>
    </source>
</evidence>
<evidence type="ECO:0000256" key="11">
    <source>
        <dbReference type="SAM" id="Phobius"/>
    </source>
</evidence>
<dbReference type="SMART" id="SM00388">
    <property type="entry name" value="HisKA"/>
    <property type="match status" value="1"/>
</dbReference>
<evidence type="ECO:0000256" key="10">
    <source>
        <dbReference type="ARBA" id="ARBA00023136"/>
    </source>
</evidence>
<dbReference type="PROSITE" id="PS50839">
    <property type="entry name" value="CHASE"/>
    <property type="match status" value="1"/>
</dbReference>
<evidence type="ECO:0000256" key="1">
    <source>
        <dbReference type="ARBA" id="ARBA00000085"/>
    </source>
</evidence>
<dbReference type="Gene3D" id="3.30.450.350">
    <property type="entry name" value="CHASE domain"/>
    <property type="match status" value="1"/>
</dbReference>
<keyword evidence="8 11" id="KW-1133">Transmembrane helix</keyword>
<keyword evidence="15" id="KW-1185">Reference proteome</keyword>
<dbReference type="SMART" id="SM01079">
    <property type="entry name" value="CHASE"/>
    <property type="match status" value="1"/>
</dbReference>
<keyword evidence="4" id="KW-0597">Phosphoprotein</keyword>
<accession>A0A4Z0BMM5</accession>
<dbReference type="AlphaFoldDB" id="A0A4Z0BMM5"/>
<evidence type="ECO:0000256" key="4">
    <source>
        <dbReference type="ARBA" id="ARBA00022553"/>
    </source>
</evidence>
<dbReference type="PRINTS" id="PR00344">
    <property type="entry name" value="BCTRLSENSOR"/>
</dbReference>
<dbReference type="EMBL" id="SMLM01000003">
    <property type="protein sequence ID" value="TFZ00543.1"/>
    <property type="molecule type" value="Genomic_DNA"/>
</dbReference>
<keyword evidence="6 11" id="KW-0812">Transmembrane</keyword>
<dbReference type="Pfam" id="PF00512">
    <property type="entry name" value="HisKA"/>
    <property type="match status" value="1"/>
</dbReference>
<keyword evidence="9" id="KW-0902">Two-component regulatory system</keyword>
<dbReference type="InterPro" id="IPR005467">
    <property type="entry name" value="His_kinase_dom"/>
</dbReference>
<dbReference type="Proteomes" id="UP000298180">
    <property type="component" value="Unassembled WGS sequence"/>
</dbReference>
<dbReference type="InterPro" id="IPR004358">
    <property type="entry name" value="Sig_transdc_His_kin-like_C"/>
</dbReference>
<dbReference type="CDD" id="cd00082">
    <property type="entry name" value="HisKA"/>
    <property type="match status" value="1"/>
</dbReference>
<feature type="transmembrane region" description="Helical" evidence="11">
    <location>
        <begin position="7"/>
        <end position="29"/>
    </location>
</feature>
<dbReference type="FunFam" id="1.10.287.130:FF:000001">
    <property type="entry name" value="Two-component sensor histidine kinase"/>
    <property type="match status" value="1"/>
</dbReference>
<keyword evidence="5" id="KW-0808">Transferase</keyword>
<reference evidence="14 15" key="1">
    <citation type="submission" date="2019-03" db="EMBL/GenBank/DDBJ databases">
        <title>Ramlibacter henchirensis DSM 14656, whole genome shotgun sequence.</title>
        <authorList>
            <person name="Zhang X."/>
            <person name="Feng G."/>
            <person name="Zhu H."/>
        </authorList>
    </citation>
    <scope>NUCLEOTIDE SEQUENCE [LARGE SCALE GENOMIC DNA]</scope>
    <source>
        <strain evidence="14 15">DSM 14656</strain>
    </source>
</reference>